<dbReference type="PANTHER" id="PTHR30258:SF3">
    <property type="entry name" value="SLL1921 PROTEIN"/>
    <property type="match status" value="1"/>
</dbReference>
<proteinExistence type="inferred from homology"/>
<dbReference type="InterPro" id="IPR037257">
    <property type="entry name" value="T2SS_E_N_sf"/>
</dbReference>
<dbReference type="AlphaFoldDB" id="A0A1G1WZG3"/>
<dbReference type="PANTHER" id="PTHR30258">
    <property type="entry name" value="TYPE II SECRETION SYSTEM PROTEIN GSPE-RELATED"/>
    <property type="match status" value="1"/>
</dbReference>
<evidence type="ECO:0000256" key="6">
    <source>
        <dbReference type="PROSITE-ProRule" id="PRU00433"/>
    </source>
</evidence>
<feature type="domain" description="Cytochrome c" evidence="8">
    <location>
        <begin position="489"/>
        <end position="576"/>
    </location>
</feature>
<keyword evidence="3" id="KW-0547">Nucleotide-binding</keyword>
<evidence type="ECO:0000256" key="1">
    <source>
        <dbReference type="ARBA" id="ARBA00006611"/>
    </source>
</evidence>
<evidence type="ECO:0000256" key="5">
    <source>
        <dbReference type="ARBA" id="ARBA00023004"/>
    </source>
</evidence>
<evidence type="ECO:0000313" key="10">
    <source>
        <dbReference type="Proteomes" id="UP000177528"/>
    </source>
</evidence>
<organism evidence="9 10">
    <name type="scientific">Candidatus Andersenbacteria bacterium RIFCSPHIGHO2_12_FULL_45_11</name>
    <dbReference type="NCBI Taxonomy" id="1797281"/>
    <lineage>
        <taxon>Bacteria</taxon>
        <taxon>Candidatus Anderseniibacteriota</taxon>
    </lineage>
</organism>
<keyword evidence="5 6" id="KW-0408">Iron</keyword>
<dbReference type="InterPro" id="IPR001482">
    <property type="entry name" value="T2SS/T4SS_dom"/>
</dbReference>
<dbReference type="GO" id="GO:0009055">
    <property type="term" value="F:electron transfer activity"/>
    <property type="evidence" value="ECO:0007669"/>
    <property type="project" value="InterPro"/>
</dbReference>
<feature type="coiled-coil region" evidence="7">
    <location>
        <begin position="143"/>
        <end position="170"/>
    </location>
</feature>
<dbReference type="Gene3D" id="3.40.50.300">
    <property type="entry name" value="P-loop containing nucleotide triphosphate hydrolases"/>
    <property type="match status" value="1"/>
</dbReference>
<name>A0A1G1WZG3_9BACT</name>
<reference evidence="9 10" key="1">
    <citation type="journal article" date="2016" name="Nat. Commun.">
        <title>Thousands of microbial genomes shed light on interconnected biogeochemical processes in an aquifer system.</title>
        <authorList>
            <person name="Anantharaman K."/>
            <person name="Brown C.T."/>
            <person name="Hug L.A."/>
            <person name="Sharon I."/>
            <person name="Castelle C.J."/>
            <person name="Probst A.J."/>
            <person name="Thomas B.C."/>
            <person name="Singh A."/>
            <person name="Wilkins M.J."/>
            <person name="Karaoz U."/>
            <person name="Brodie E.L."/>
            <person name="Williams K.H."/>
            <person name="Hubbard S.S."/>
            <person name="Banfield J.F."/>
        </authorList>
    </citation>
    <scope>NUCLEOTIDE SEQUENCE [LARGE SCALE GENOMIC DNA]</scope>
</reference>
<dbReference type="InterPro" id="IPR009056">
    <property type="entry name" value="Cyt_c-like_dom"/>
</dbReference>
<dbReference type="GO" id="GO:0005886">
    <property type="term" value="C:plasma membrane"/>
    <property type="evidence" value="ECO:0007669"/>
    <property type="project" value="TreeGrafter"/>
</dbReference>
<dbReference type="FunFam" id="3.40.50.300:FF:000398">
    <property type="entry name" value="Type IV pilus assembly ATPase PilB"/>
    <property type="match status" value="1"/>
</dbReference>
<keyword evidence="2 6" id="KW-0479">Metal-binding</keyword>
<dbReference type="SUPFAM" id="SSF52540">
    <property type="entry name" value="P-loop containing nucleoside triphosphate hydrolases"/>
    <property type="match status" value="1"/>
</dbReference>
<dbReference type="PROSITE" id="PS51007">
    <property type="entry name" value="CYTC"/>
    <property type="match status" value="1"/>
</dbReference>
<dbReference type="Pfam" id="PF05157">
    <property type="entry name" value="MshEN"/>
    <property type="match status" value="1"/>
</dbReference>
<dbReference type="GO" id="GO:0020037">
    <property type="term" value="F:heme binding"/>
    <property type="evidence" value="ECO:0007669"/>
    <property type="project" value="InterPro"/>
</dbReference>
<dbReference type="CDD" id="cd01129">
    <property type="entry name" value="PulE-GspE-like"/>
    <property type="match status" value="1"/>
</dbReference>
<dbReference type="Proteomes" id="UP000177528">
    <property type="component" value="Unassembled WGS sequence"/>
</dbReference>
<dbReference type="InterPro" id="IPR003593">
    <property type="entry name" value="AAA+_ATPase"/>
</dbReference>
<sequence>MVDRISETILQTLVASGELALADSTAVREQIDTGKGAIYSLLVTGSKVTEEQYTKAYAAALGMPYIDVRDKQIESKVLDIIPESTAREHMIIAYEQTDEVVKLAMANPNDRQIVEFIHKKVDKPVEVALASVTSIRETLAKYEGTLEADLQQVIDEAKKANEEGKDLSKAAEDLPIIKIADSILRHAILKGSSDIHIEPTEEKVVVRYRIDGILHDMMVLPKTVLAGVVARIKILSNLKIDEHRLPQDGRFKLESDDYNVAFRVSTLPVFDGEKIVMRLLDESGKGVSLDNVGMDEKSLKMFRDNIAKPNGMILVTGPTGSGKTTTLYSAMRELNTSEVNISTIEDPIEYRMQRVNQTQVQPKIGLTFSNGLRALVRQDPDIIMVGEIRDEETASLAVNAALTGHLVLSTLHTNSAAGAVPRLMDMKVEPFLIASTLNLVMAQRLVRKLCESCRTQVPIDQAMMDSIADIVKLDRMLEVLKQQEVIAKDADWKGVQMFAAPGCIKCHNGYKGRMGIYEMFEMTPSMQRLLSATITTDALETAAKKEQGMVTMLEDGVVKVVRGLTNIEEVLRVAKE</sequence>
<dbReference type="GO" id="GO:0005524">
    <property type="term" value="F:ATP binding"/>
    <property type="evidence" value="ECO:0007669"/>
    <property type="project" value="UniProtKB-KW"/>
</dbReference>
<keyword evidence="7" id="KW-0175">Coiled coil</keyword>
<dbReference type="SMART" id="SM00382">
    <property type="entry name" value="AAA"/>
    <property type="match status" value="1"/>
</dbReference>
<dbReference type="GO" id="GO:0046872">
    <property type="term" value="F:metal ion binding"/>
    <property type="evidence" value="ECO:0007669"/>
    <property type="project" value="UniProtKB-KW"/>
</dbReference>
<dbReference type="EMBL" id="MHHR01000033">
    <property type="protein sequence ID" value="OGY33094.1"/>
    <property type="molecule type" value="Genomic_DNA"/>
</dbReference>
<keyword evidence="6" id="KW-0349">Heme</keyword>
<comment type="similarity">
    <text evidence="1">Belongs to the GSP E family.</text>
</comment>
<dbReference type="Gene3D" id="3.30.450.90">
    <property type="match status" value="1"/>
</dbReference>
<dbReference type="SUPFAM" id="SSF160246">
    <property type="entry name" value="EspE N-terminal domain-like"/>
    <property type="match status" value="1"/>
</dbReference>
<evidence type="ECO:0000256" key="7">
    <source>
        <dbReference type="SAM" id="Coils"/>
    </source>
</evidence>
<dbReference type="Gene3D" id="3.30.300.160">
    <property type="entry name" value="Type II secretion system, protein E, N-terminal domain"/>
    <property type="match status" value="1"/>
</dbReference>
<dbReference type="Pfam" id="PF00437">
    <property type="entry name" value="T2SSE"/>
    <property type="match status" value="1"/>
</dbReference>
<evidence type="ECO:0000313" key="9">
    <source>
        <dbReference type="EMBL" id="OGY33094.1"/>
    </source>
</evidence>
<evidence type="ECO:0000256" key="3">
    <source>
        <dbReference type="ARBA" id="ARBA00022741"/>
    </source>
</evidence>
<dbReference type="GO" id="GO:0016887">
    <property type="term" value="F:ATP hydrolysis activity"/>
    <property type="evidence" value="ECO:0007669"/>
    <property type="project" value="TreeGrafter"/>
</dbReference>
<protein>
    <recommendedName>
        <fullName evidence="8">Cytochrome c domain-containing protein</fullName>
    </recommendedName>
</protein>
<dbReference type="PROSITE" id="PS00662">
    <property type="entry name" value="T2SP_E"/>
    <property type="match status" value="1"/>
</dbReference>
<evidence type="ECO:0000259" key="8">
    <source>
        <dbReference type="PROSITE" id="PS51007"/>
    </source>
</evidence>
<accession>A0A1G1WZG3</accession>
<evidence type="ECO:0000256" key="4">
    <source>
        <dbReference type="ARBA" id="ARBA00022840"/>
    </source>
</evidence>
<evidence type="ECO:0000256" key="2">
    <source>
        <dbReference type="ARBA" id="ARBA00022723"/>
    </source>
</evidence>
<comment type="caution">
    <text evidence="9">The sequence shown here is derived from an EMBL/GenBank/DDBJ whole genome shotgun (WGS) entry which is preliminary data.</text>
</comment>
<keyword evidence="4" id="KW-0067">ATP-binding</keyword>
<gene>
    <name evidence="9" type="ORF">A3D99_01395</name>
</gene>
<dbReference type="InterPro" id="IPR027417">
    <property type="entry name" value="P-loop_NTPase"/>
</dbReference>
<dbReference type="InterPro" id="IPR007831">
    <property type="entry name" value="T2SS_GspE_N"/>
</dbReference>